<sequence>MIKYRLSLFISNRHIYIQIIDIIQNITIISTSTYKKK</sequence>
<name>A0AAU7ZXX0_9FLAO</name>
<proteinExistence type="inferred from homology"/>
<accession>A0AAU7ZXX0</accession>
<evidence type="ECO:0000256" key="2">
    <source>
        <dbReference type="ARBA" id="ARBA00022980"/>
    </source>
</evidence>
<protein>
    <submittedName>
        <fullName evidence="4">50S ribosomal protein L18</fullName>
    </submittedName>
</protein>
<evidence type="ECO:0000256" key="3">
    <source>
        <dbReference type="ARBA" id="ARBA00023274"/>
    </source>
</evidence>
<dbReference type="GO" id="GO:0006412">
    <property type="term" value="P:translation"/>
    <property type="evidence" value="ECO:0007669"/>
    <property type="project" value="InterPro"/>
</dbReference>
<reference evidence="4" key="1">
    <citation type="submission" date="2024-06" db="EMBL/GenBank/DDBJ databases">
        <title>Diversity, functionality, and evolutionary history of bacterial symbionts in false click beetles (Coleoptera, Throscidae).</title>
        <authorList>
            <person name="Wierz J.C."/>
            <person name="Malm H."/>
            <person name="Kaltenpoth M."/>
            <person name="Engl T."/>
        </authorList>
    </citation>
    <scope>NUCLEOTIDE SEQUENCE</scope>
    <source>
        <strain evidence="4">Ttur</strain>
    </source>
</reference>
<comment type="similarity">
    <text evidence="1">Belongs to the universal ribosomal protein uL18 family.</text>
</comment>
<dbReference type="GO" id="GO:1990904">
    <property type="term" value="C:ribonucleoprotein complex"/>
    <property type="evidence" value="ECO:0007669"/>
    <property type="project" value="UniProtKB-KW"/>
</dbReference>
<evidence type="ECO:0000313" key="4">
    <source>
        <dbReference type="EMBL" id="XCC45265.1"/>
    </source>
</evidence>
<dbReference type="Pfam" id="PF00861">
    <property type="entry name" value="Ribosomal_L18p"/>
    <property type="match status" value="1"/>
</dbReference>
<dbReference type="SUPFAM" id="SSF53137">
    <property type="entry name" value="Translational machinery components"/>
    <property type="match status" value="1"/>
</dbReference>
<keyword evidence="2 4" id="KW-0689">Ribosomal protein</keyword>
<dbReference type="GO" id="GO:0003735">
    <property type="term" value="F:structural constituent of ribosome"/>
    <property type="evidence" value="ECO:0007669"/>
    <property type="project" value="InterPro"/>
</dbReference>
<gene>
    <name evidence="4" type="ORF">ABUS76_00645</name>
</gene>
<organism evidence="4">
    <name type="scientific">Candidatus Shikimatogenerans sp. Ttur</name>
    <dbReference type="NCBI Taxonomy" id="3158569"/>
    <lineage>
        <taxon>Bacteria</taxon>
        <taxon>Pseudomonadati</taxon>
        <taxon>Bacteroidota</taxon>
        <taxon>Flavobacteriia</taxon>
        <taxon>Flavobacteriales</taxon>
        <taxon>Candidatus Shikimatogenerans</taxon>
    </lineage>
</organism>
<evidence type="ECO:0000256" key="1">
    <source>
        <dbReference type="ARBA" id="ARBA00007116"/>
    </source>
</evidence>
<dbReference type="InterPro" id="IPR005484">
    <property type="entry name" value="Ribosomal_uL18_bac/plant/anim"/>
</dbReference>
<keyword evidence="3" id="KW-0687">Ribonucleoprotein</keyword>
<dbReference type="EMBL" id="CP158689">
    <property type="protein sequence ID" value="XCC45265.1"/>
    <property type="molecule type" value="Genomic_DNA"/>
</dbReference>
<dbReference type="Gene3D" id="3.30.420.100">
    <property type="match status" value="1"/>
</dbReference>
<dbReference type="GO" id="GO:0005840">
    <property type="term" value="C:ribosome"/>
    <property type="evidence" value="ECO:0007669"/>
    <property type="project" value="UniProtKB-KW"/>
</dbReference>
<dbReference type="AlphaFoldDB" id="A0AAU7ZXX0"/>